<dbReference type="Pfam" id="PF00535">
    <property type="entry name" value="Glycos_transf_2"/>
    <property type="match status" value="1"/>
</dbReference>
<reference evidence="2 3" key="1">
    <citation type="submission" date="2020-09" db="EMBL/GenBank/DDBJ databases">
        <authorList>
            <person name="Kim M.K."/>
        </authorList>
    </citation>
    <scope>NUCLEOTIDE SEQUENCE [LARGE SCALE GENOMIC DNA]</scope>
    <source>
        <strain evidence="2 3">BT189</strain>
    </source>
</reference>
<protein>
    <submittedName>
        <fullName evidence="2">Glycosyltransferase</fullName>
    </submittedName>
</protein>
<dbReference type="RefSeq" id="WP_190923058.1">
    <property type="nucleotide sequence ID" value="NZ_JACXAC010000002.1"/>
</dbReference>
<keyword evidence="3" id="KW-1185">Reference proteome</keyword>
<dbReference type="CDD" id="cd06433">
    <property type="entry name" value="GT_2_WfgS_like"/>
    <property type="match status" value="1"/>
</dbReference>
<dbReference type="InterPro" id="IPR001173">
    <property type="entry name" value="Glyco_trans_2-like"/>
</dbReference>
<proteinExistence type="predicted"/>
<dbReference type="Proteomes" id="UP000606003">
    <property type="component" value="Unassembled WGS sequence"/>
</dbReference>
<dbReference type="Gene3D" id="3.90.550.10">
    <property type="entry name" value="Spore Coat Polysaccharide Biosynthesis Protein SpsA, Chain A"/>
    <property type="match status" value="1"/>
</dbReference>
<name>A0ABR8JP81_9BACT</name>
<evidence type="ECO:0000259" key="1">
    <source>
        <dbReference type="Pfam" id="PF00535"/>
    </source>
</evidence>
<dbReference type="EMBL" id="JACXAC010000002">
    <property type="protein sequence ID" value="MBD2721789.1"/>
    <property type="molecule type" value="Genomic_DNA"/>
</dbReference>
<feature type="domain" description="Glycosyltransferase 2-like" evidence="1">
    <location>
        <begin position="8"/>
        <end position="119"/>
    </location>
</feature>
<dbReference type="InterPro" id="IPR029044">
    <property type="entry name" value="Nucleotide-diphossugar_trans"/>
</dbReference>
<organism evidence="2 3">
    <name type="scientific">Hymenobacter armeniacus</name>
    <dbReference type="NCBI Taxonomy" id="2771358"/>
    <lineage>
        <taxon>Bacteria</taxon>
        <taxon>Pseudomonadati</taxon>
        <taxon>Bacteroidota</taxon>
        <taxon>Cytophagia</taxon>
        <taxon>Cytophagales</taxon>
        <taxon>Hymenobacteraceae</taxon>
        <taxon>Hymenobacter</taxon>
    </lineage>
</organism>
<accession>A0ABR8JP81</accession>
<comment type="caution">
    <text evidence="2">The sequence shown here is derived from an EMBL/GenBank/DDBJ whole genome shotgun (WGS) entry which is preliminary data.</text>
</comment>
<dbReference type="PANTHER" id="PTHR22916">
    <property type="entry name" value="GLYCOSYLTRANSFERASE"/>
    <property type="match status" value="1"/>
</dbReference>
<dbReference type="PANTHER" id="PTHR22916:SF3">
    <property type="entry name" value="UDP-GLCNAC:BETAGAL BETA-1,3-N-ACETYLGLUCOSAMINYLTRANSFERASE-LIKE PROTEIN 1"/>
    <property type="match status" value="1"/>
</dbReference>
<evidence type="ECO:0000313" key="3">
    <source>
        <dbReference type="Proteomes" id="UP000606003"/>
    </source>
</evidence>
<sequence length="328" mass="37120">MQEFPSLSIVIPSWNQGRFIDRTLLSIFKQDYPGTVEVIVSDGGSTDETVDVLKKYGDRLIWWSARDKGFVDAVTKGVARATGEILAIQSSDDYYLPGAFRAMAAAFQHYPEASFISGGEYAIDLQGNVVSSSSPVGDITPHSILFENVPPQHATFVKRKFFEETGGMRREVDMCADIDQWYRVAHLAPGRYISDMLAVYQLHPDQRTTTSDKWYPNLVKMVELCEQEPRYGQKFRLSDEERRNLYTYWEINWTGKRDMSAARPIAFRKLPGLLSYSPRTRRMILGASVNPMLKKLVPTGLLNAMRPDPATAVDLDWWKETSASAPSN</sequence>
<evidence type="ECO:0000313" key="2">
    <source>
        <dbReference type="EMBL" id="MBD2721789.1"/>
    </source>
</evidence>
<dbReference type="SUPFAM" id="SSF53448">
    <property type="entry name" value="Nucleotide-diphospho-sugar transferases"/>
    <property type="match status" value="1"/>
</dbReference>
<gene>
    <name evidence="2" type="ORF">IC234_06580</name>
</gene>